<dbReference type="EMBL" id="CP042807">
    <property type="protein sequence ID" value="QEE24398.1"/>
    <property type="molecule type" value="Genomic_DNA"/>
</dbReference>
<name>A0A5B9DXW9_9GAMM</name>
<dbReference type="RefSeq" id="WP_147627002.1">
    <property type="nucleotide sequence ID" value="NZ_CP042807.1"/>
</dbReference>
<dbReference type="KEGG" id="rgl:CS053_07675"/>
<organism evidence="1 2">
    <name type="scientific">Rhodanobacter glycinis</name>
    <dbReference type="NCBI Taxonomy" id="582702"/>
    <lineage>
        <taxon>Bacteria</taxon>
        <taxon>Pseudomonadati</taxon>
        <taxon>Pseudomonadota</taxon>
        <taxon>Gammaproteobacteria</taxon>
        <taxon>Lysobacterales</taxon>
        <taxon>Rhodanobacteraceae</taxon>
        <taxon>Rhodanobacter</taxon>
    </lineage>
</organism>
<sequence length="90" mass="10038">MSELISEQILARLKKEAGETGRPEQRLATLERLVEACNAVADGSALSLMQKGNPAAEAHFRRRWVSIVPPRIEDYVIARRALDLLARAQN</sequence>
<gene>
    <name evidence="1" type="ORF">CS053_07675</name>
</gene>
<evidence type="ECO:0000313" key="1">
    <source>
        <dbReference type="EMBL" id="QEE24398.1"/>
    </source>
</evidence>
<protein>
    <submittedName>
        <fullName evidence="1">Uncharacterized protein</fullName>
    </submittedName>
</protein>
<proteinExistence type="predicted"/>
<dbReference type="AlphaFoldDB" id="A0A5B9DXW9"/>
<accession>A0A5B9DXW9</accession>
<evidence type="ECO:0000313" key="2">
    <source>
        <dbReference type="Proteomes" id="UP000321807"/>
    </source>
</evidence>
<reference evidence="1 2" key="1">
    <citation type="submission" date="2019-08" db="EMBL/GenBank/DDBJ databases">
        <title>Complete genome sequence of Rhodanobacter glycinis strain T01E-68 isolated from tomato root.</title>
        <authorList>
            <person name="Weon H.-Y."/>
            <person name="Lee S.A."/>
        </authorList>
    </citation>
    <scope>NUCLEOTIDE SEQUENCE [LARGE SCALE GENOMIC DNA]</scope>
    <source>
        <strain evidence="1 2">T01E-68</strain>
    </source>
</reference>
<dbReference type="Proteomes" id="UP000321807">
    <property type="component" value="Chromosome"/>
</dbReference>